<organism evidence="1 2">
    <name type="scientific">Paenisporosarcina macmurdoensis</name>
    <dbReference type="NCBI Taxonomy" id="212659"/>
    <lineage>
        <taxon>Bacteria</taxon>
        <taxon>Bacillati</taxon>
        <taxon>Bacillota</taxon>
        <taxon>Bacilli</taxon>
        <taxon>Bacillales</taxon>
        <taxon>Caryophanaceae</taxon>
        <taxon>Paenisporosarcina</taxon>
    </lineage>
</organism>
<dbReference type="RefSeq" id="WP_377732420.1">
    <property type="nucleotide sequence ID" value="NZ_JBHSRI010000002.1"/>
</dbReference>
<name>A0ABW1L3Z3_9BACL</name>
<dbReference type="Proteomes" id="UP001596170">
    <property type="component" value="Unassembled WGS sequence"/>
</dbReference>
<comment type="caution">
    <text evidence="1">The sequence shown here is derived from an EMBL/GenBank/DDBJ whole genome shotgun (WGS) entry which is preliminary data.</text>
</comment>
<protein>
    <submittedName>
        <fullName evidence="1">Uncharacterized protein</fullName>
    </submittedName>
</protein>
<keyword evidence="2" id="KW-1185">Reference proteome</keyword>
<dbReference type="EMBL" id="JBHSRI010000002">
    <property type="protein sequence ID" value="MFC6038404.1"/>
    <property type="molecule type" value="Genomic_DNA"/>
</dbReference>
<proteinExistence type="predicted"/>
<accession>A0ABW1L3Z3</accession>
<reference evidence="2" key="1">
    <citation type="journal article" date="2019" name="Int. J. Syst. Evol. Microbiol.">
        <title>The Global Catalogue of Microorganisms (GCM) 10K type strain sequencing project: providing services to taxonomists for standard genome sequencing and annotation.</title>
        <authorList>
            <consortium name="The Broad Institute Genomics Platform"/>
            <consortium name="The Broad Institute Genome Sequencing Center for Infectious Disease"/>
            <person name="Wu L."/>
            <person name="Ma J."/>
        </authorList>
    </citation>
    <scope>NUCLEOTIDE SEQUENCE [LARGE SCALE GENOMIC DNA]</scope>
    <source>
        <strain evidence="2">CCUG 54527</strain>
    </source>
</reference>
<sequence length="201" mass="23273">MIRTLEQQEQDIKKNWFPEHVAKVTEHDGIIILDWRKPGTNMYAVRYVFTGSSLLITGDIGDAVFGLTWRGTIESFEDVDLGYLMGKLTCCSRERWDFSEMKASKELKEWREERIEDMDQDDAYTKEINKINEEVESAISESSSTDYFSHAVFRVYHEVSTQYVDSEDFSMISDFGKELPNVFSAYLLGIKMANKQLKVTA</sequence>
<evidence type="ECO:0000313" key="1">
    <source>
        <dbReference type="EMBL" id="MFC6038404.1"/>
    </source>
</evidence>
<evidence type="ECO:0000313" key="2">
    <source>
        <dbReference type="Proteomes" id="UP001596170"/>
    </source>
</evidence>
<gene>
    <name evidence="1" type="ORF">ACFPYN_02945</name>
</gene>